<gene>
    <name evidence="1" type="ORF">P5673_018489</name>
</gene>
<proteinExistence type="predicted"/>
<accession>A0AAD9QDG2</accession>
<name>A0AAD9QDG2_ACRCE</name>
<sequence>MSECGTLNQCYIHVALMGSPYDSEVCGMKCTGREEHHIEIRVLQPTMSSTRMVVGDILSGNDPAFLSNVRRALEEALLAARAVCTQRLSSNFSPPPPQFPFLVMHPYPSNLECLIISKVRKSYS</sequence>
<protein>
    <submittedName>
        <fullName evidence="1">Uncharacterized protein</fullName>
    </submittedName>
</protein>
<dbReference type="Proteomes" id="UP001249851">
    <property type="component" value="Unassembled WGS sequence"/>
</dbReference>
<comment type="caution">
    <text evidence="1">The sequence shown here is derived from an EMBL/GenBank/DDBJ whole genome shotgun (WGS) entry which is preliminary data.</text>
</comment>
<organism evidence="1 2">
    <name type="scientific">Acropora cervicornis</name>
    <name type="common">Staghorn coral</name>
    <dbReference type="NCBI Taxonomy" id="6130"/>
    <lineage>
        <taxon>Eukaryota</taxon>
        <taxon>Metazoa</taxon>
        <taxon>Cnidaria</taxon>
        <taxon>Anthozoa</taxon>
        <taxon>Hexacorallia</taxon>
        <taxon>Scleractinia</taxon>
        <taxon>Astrocoeniina</taxon>
        <taxon>Acroporidae</taxon>
        <taxon>Acropora</taxon>
    </lineage>
</organism>
<evidence type="ECO:0000313" key="1">
    <source>
        <dbReference type="EMBL" id="KAK2558876.1"/>
    </source>
</evidence>
<keyword evidence="2" id="KW-1185">Reference proteome</keyword>
<reference evidence="1" key="1">
    <citation type="journal article" date="2023" name="G3 (Bethesda)">
        <title>Whole genome assembly and annotation of the endangered Caribbean coral Acropora cervicornis.</title>
        <authorList>
            <person name="Selwyn J.D."/>
            <person name="Vollmer S.V."/>
        </authorList>
    </citation>
    <scope>NUCLEOTIDE SEQUENCE</scope>
    <source>
        <strain evidence="1">K2</strain>
    </source>
</reference>
<evidence type="ECO:0000313" key="2">
    <source>
        <dbReference type="Proteomes" id="UP001249851"/>
    </source>
</evidence>
<reference evidence="1" key="2">
    <citation type="journal article" date="2023" name="Science">
        <title>Genomic signatures of disease resistance in endangered staghorn corals.</title>
        <authorList>
            <person name="Vollmer S.V."/>
            <person name="Selwyn J.D."/>
            <person name="Despard B.A."/>
            <person name="Roesel C.L."/>
        </authorList>
    </citation>
    <scope>NUCLEOTIDE SEQUENCE</scope>
    <source>
        <strain evidence="1">K2</strain>
    </source>
</reference>
<dbReference type="AlphaFoldDB" id="A0AAD9QDG2"/>
<dbReference type="EMBL" id="JARQWQ010000042">
    <property type="protein sequence ID" value="KAK2558876.1"/>
    <property type="molecule type" value="Genomic_DNA"/>
</dbReference>